<accession>A0A4X2KEY0</accession>
<dbReference type="Proteomes" id="UP000314987">
    <property type="component" value="Unassembled WGS sequence"/>
</dbReference>
<evidence type="ECO:0000259" key="7">
    <source>
        <dbReference type="Pfam" id="PF13841"/>
    </source>
</evidence>
<evidence type="ECO:0000313" key="8">
    <source>
        <dbReference type="Ensembl" id="ENSVURP00010010423.1"/>
    </source>
</evidence>
<comment type="similarity">
    <text evidence="2 6">Belongs to the beta-defensin family.</text>
</comment>
<comment type="subcellular location">
    <subcellularLocation>
        <location evidence="1 6">Secreted</location>
    </subcellularLocation>
</comment>
<organism evidence="8 9">
    <name type="scientific">Vombatus ursinus</name>
    <name type="common">Common wombat</name>
    <dbReference type="NCBI Taxonomy" id="29139"/>
    <lineage>
        <taxon>Eukaryota</taxon>
        <taxon>Metazoa</taxon>
        <taxon>Chordata</taxon>
        <taxon>Craniata</taxon>
        <taxon>Vertebrata</taxon>
        <taxon>Euteleostomi</taxon>
        <taxon>Mammalia</taxon>
        <taxon>Metatheria</taxon>
        <taxon>Diprotodontia</taxon>
        <taxon>Vombatidae</taxon>
        <taxon>Vombatus</taxon>
    </lineage>
</organism>
<dbReference type="Gene3D" id="3.10.360.10">
    <property type="entry name" value="Antimicrobial Peptide, Beta-defensin 2, Chain A"/>
    <property type="match status" value="1"/>
</dbReference>
<dbReference type="GO" id="GO:0042742">
    <property type="term" value="P:defense response to bacterium"/>
    <property type="evidence" value="ECO:0007669"/>
    <property type="project" value="UniProtKB-UniRule"/>
</dbReference>
<dbReference type="Pfam" id="PF13841">
    <property type="entry name" value="Defensin_beta_2"/>
    <property type="match status" value="1"/>
</dbReference>
<keyword evidence="6" id="KW-0211">Defensin</keyword>
<keyword evidence="4" id="KW-0732">Signal</keyword>
<keyword evidence="3 6" id="KW-0964">Secreted</keyword>
<evidence type="ECO:0000313" key="9">
    <source>
        <dbReference type="Proteomes" id="UP000314987"/>
    </source>
</evidence>
<keyword evidence="9" id="KW-1185">Reference proteome</keyword>
<dbReference type="GO" id="GO:0045087">
    <property type="term" value="P:innate immune response"/>
    <property type="evidence" value="ECO:0007669"/>
    <property type="project" value="InterPro"/>
</dbReference>
<comment type="function">
    <text evidence="6">Has antibacterial activity.</text>
</comment>
<dbReference type="InterPro" id="IPR025933">
    <property type="entry name" value="Beta_defensin_dom"/>
</dbReference>
<keyword evidence="5" id="KW-1015">Disulfide bond</keyword>
<name>A0A4X2KEY0_VOMUR</name>
<protein>
    <recommendedName>
        <fullName evidence="6">Beta-defensin</fullName>
    </recommendedName>
</protein>
<dbReference type="GeneTree" id="ENSGT00940000173330"/>
<keyword evidence="6" id="KW-0929">Antimicrobial</keyword>
<evidence type="ECO:0000256" key="3">
    <source>
        <dbReference type="ARBA" id="ARBA00022525"/>
    </source>
</evidence>
<evidence type="ECO:0000256" key="5">
    <source>
        <dbReference type="ARBA" id="ARBA00023157"/>
    </source>
</evidence>
<reference evidence="8" key="3">
    <citation type="submission" date="2025-09" db="UniProtKB">
        <authorList>
            <consortium name="Ensembl"/>
        </authorList>
    </citation>
    <scope>IDENTIFICATION</scope>
</reference>
<dbReference type="AlphaFoldDB" id="A0A4X2KEY0"/>
<sequence>IGYFIFLEAIKWDLAFIKYPLSGAGFLDEKCQKYQGRCVSKCQKNEELAALCSKFQKCCKLMEPFLNQHKTLVSPFGDGHRNPT</sequence>
<evidence type="ECO:0000256" key="6">
    <source>
        <dbReference type="RuleBase" id="RU231113"/>
    </source>
</evidence>
<feature type="domain" description="Beta-defensin" evidence="7">
    <location>
        <begin position="30"/>
        <end position="59"/>
    </location>
</feature>
<proteinExistence type="inferred from homology"/>
<dbReference type="GO" id="GO:0005576">
    <property type="term" value="C:extracellular region"/>
    <property type="evidence" value="ECO:0007669"/>
    <property type="project" value="UniProtKB-SubCell"/>
</dbReference>
<evidence type="ECO:0000256" key="2">
    <source>
        <dbReference type="ARBA" id="ARBA00007371"/>
    </source>
</evidence>
<evidence type="ECO:0000256" key="4">
    <source>
        <dbReference type="ARBA" id="ARBA00022729"/>
    </source>
</evidence>
<reference evidence="9" key="1">
    <citation type="submission" date="2018-12" db="EMBL/GenBank/DDBJ databases">
        <authorList>
            <person name="Yazar S."/>
        </authorList>
    </citation>
    <scope>NUCLEOTIDE SEQUENCE [LARGE SCALE GENOMIC DNA]</scope>
</reference>
<keyword evidence="6" id="KW-0044">Antibiotic</keyword>
<evidence type="ECO:0000256" key="1">
    <source>
        <dbReference type="ARBA" id="ARBA00004613"/>
    </source>
</evidence>
<reference evidence="8" key="2">
    <citation type="submission" date="2025-08" db="UniProtKB">
        <authorList>
            <consortium name="Ensembl"/>
        </authorList>
    </citation>
    <scope>IDENTIFICATION</scope>
</reference>
<dbReference type="Ensembl" id="ENSVURT00010011816.1">
    <property type="protein sequence ID" value="ENSVURP00010010423.1"/>
    <property type="gene ID" value="ENSVURG00010008017.1"/>
</dbReference>